<dbReference type="CDD" id="cd06267">
    <property type="entry name" value="PBP1_LacI_sugar_binding-like"/>
    <property type="match status" value="1"/>
</dbReference>
<sequence length="333" mass="34945">MRISDVARHAGVSPSTVSYVLSGKRSISDSTRRRVLDSIETLGYRPHAGARSLASRRSNVIALVIPLREDVHVPVAMRFAVSVVTAARAHDHDVLLLTQGEGPEGLHRVASSAMVDGVIVMDVETEDARVPVLRSLDLPSVLIGVPADTEGLTCVDLDFAAAGAACVHHLADLGHEDIAFVGQPPSVYDRRTGFAERTVSGFEAAARERGVRAALHPCASGEARALAEELLRRDRVPTGLIVHNEPSVVPLLDAFADAGRTPPDLSVVAIGPLPPGSPDLTRVDLPAEEVGARAVGLLMDKIDGPGGAGVTLLEPRLVRGGSTAHRPGPTVSL</sequence>
<evidence type="ECO:0000313" key="5">
    <source>
        <dbReference type="EMBL" id="MBB6118346.1"/>
    </source>
</evidence>
<feature type="domain" description="HTH lacI-type" evidence="4">
    <location>
        <begin position="1"/>
        <end position="55"/>
    </location>
</feature>
<keyword evidence="6" id="KW-1185">Reference proteome</keyword>
<dbReference type="InterPro" id="IPR028082">
    <property type="entry name" value="Peripla_BP_I"/>
</dbReference>
<dbReference type="Pfam" id="PF00356">
    <property type="entry name" value="LacI"/>
    <property type="match status" value="1"/>
</dbReference>
<evidence type="ECO:0000256" key="2">
    <source>
        <dbReference type="ARBA" id="ARBA00023125"/>
    </source>
</evidence>
<proteinExistence type="predicted"/>
<dbReference type="GO" id="GO:0000976">
    <property type="term" value="F:transcription cis-regulatory region binding"/>
    <property type="evidence" value="ECO:0007669"/>
    <property type="project" value="TreeGrafter"/>
</dbReference>
<dbReference type="PANTHER" id="PTHR30146:SF153">
    <property type="entry name" value="LACTOSE OPERON REPRESSOR"/>
    <property type="match status" value="1"/>
</dbReference>
<dbReference type="InterPro" id="IPR010982">
    <property type="entry name" value="Lambda_DNA-bd_dom_sf"/>
</dbReference>
<dbReference type="SUPFAM" id="SSF47413">
    <property type="entry name" value="lambda repressor-like DNA-binding domains"/>
    <property type="match status" value="1"/>
</dbReference>
<comment type="caution">
    <text evidence="5">The sequence shown here is derived from an EMBL/GenBank/DDBJ whole genome shotgun (WGS) entry which is preliminary data.</text>
</comment>
<keyword evidence="1" id="KW-0805">Transcription regulation</keyword>
<dbReference type="PROSITE" id="PS00356">
    <property type="entry name" value="HTH_LACI_1"/>
    <property type="match status" value="1"/>
</dbReference>
<dbReference type="Gene3D" id="3.40.50.2300">
    <property type="match status" value="2"/>
</dbReference>
<gene>
    <name evidence="5" type="ORF">FHS13_000274</name>
</gene>
<dbReference type="Proteomes" id="UP000536604">
    <property type="component" value="Unassembled WGS sequence"/>
</dbReference>
<evidence type="ECO:0000259" key="4">
    <source>
        <dbReference type="PROSITE" id="PS50932"/>
    </source>
</evidence>
<dbReference type="PROSITE" id="PS50932">
    <property type="entry name" value="HTH_LACI_2"/>
    <property type="match status" value="1"/>
</dbReference>
<evidence type="ECO:0000256" key="3">
    <source>
        <dbReference type="ARBA" id="ARBA00023163"/>
    </source>
</evidence>
<organism evidence="5 6">
    <name type="scientific">Nocardiopsis algeriensis</name>
    <dbReference type="NCBI Taxonomy" id="1478215"/>
    <lineage>
        <taxon>Bacteria</taxon>
        <taxon>Bacillati</taxon>
        <taxon>Actinomycetota</taxon>
        <taxon>Actinomycetes</taxon>
        <taxon>Streptosporangiales</taxon>
        <taxon>Nocardiopsidaceae</taxon>
        <taxon>Nocardiopsis</taxon>
    </lineage>
</organism>
<dbReference type="EMBL" id="JACHJO010000001">
    <property type="protein sequence ID" value="MBB6118346.1"/>
    <property type="molecule type" value="Genomic_DNA"/>
</dbReference>
<accession>A0A841IM76</accession>
<dbReference type="InterPro" id="IPR000843">
    <property type="entry name" value="HTH_LacI"/>
</dbReference>
<keyword evidence="3" id="KW-0804">Transcription</keyword>
<dbReference type="RefSeq" id="WP_184286085.1">
    <property type="nucleotide sequence ID" value="NZ_JACHJO010000001.1"/>
</dbReference>
<reference evidence="5 6" key="1">
    <citation type="submission" date="2020-08" db="EMBL/GenBank/DDBJ databases">
        <title>Genomic Encyclopedia of Type Strains, Phase III (KMG-III): the genomes of soil and plant-associated and newly described type strains.</title>
        <authorList>
            <person name="Whitman W."/>
        </authorList>
    </citation>
    <scope>NUCLEOTIDE SEQUENCE [LARGE SCALE GENOMIC DNA]</scope>
    <source>
        <strain evidence="5 6">CECT 8712</strain>
    </source>
</reference>
<dbReference type="GO" id="GO:0003700">
    <property type="term" value="F:DNA-binding transcription factor activity"/>
    <property type="evidence" value="ECO:0007669"/>
    <property type="project" value="TreeGrafter"/>
</dbReference>
<dbReference type="SUPFAM" id="SSF53822">
    <property type="entry name" value="Periplasmic binding protein-like I"/>
    <property type="match status" value="1"/>
</dbReference>
<keyword evidence="2 5" id="KW-0238">DNA-binding</keyword>
<dbReference type="Pfam" id="PF13377">
    <property type="entry name" value="Peripla_BP_3"/>
    <property type="match status" value="1"/>
</dbReference>
<dbReference type="SMART" id="SM00354">
    <property type="entry name" value="HTH_LACI"/>
    <property type="match status" value="1"/>
</dbReference>
<dbReference type="CDD" id="cd01392">
    <property type="entry name" value="HTH_LacI"/>
    <property type="match status" value="1"/>
</dbReference>
<dbReference type="AlphaFoldDB" id="A0A841IM76"/>
<evidence type="ECO:0000256" key="1">
    <source>
        <dbReference type="ARBA" id="ARBA00023015"/>
    </source>
</evidence>
<evidence type="ECO:0000313" key="6">
    <source>
        <dbReference type="Proteomes" id="UP000536604"/>
    </source>
</evidence>
<dbReference type="PANTHER" id="PTHR30146">
    <property type="entry name" value="LACI-RELATED TRANSCRIPTIONAL REPRESSOR"/>
    <property type="match status" value="1"/>
</dbReference>
<dbReference type="Gene3D" id="1.10.260.40">
    <property type="entry name" value="lambda repressor-like DNA-binding domains"/>
    <property type="match status" value="1"/>
</dbReference>
<dbReference type="InterPro" id="IPR046335">
    <property type="entry name" value="LacI/GalR-like_sensor"/>
</dbReference>
<protein>
    <submittedName>
        <fullName evidence="5">DNA-binding LacI/PurR family transcriptional regulator</fullName>
    </submittedName>
</protein>
<name>A0A841IM76_9ACTN</name>